<feature type="signal peptide" evidence="1">
    <location>
        <begin position="1"/>
        <end position="27"/>
    </location>
</feature>
<gene>
    <name evidence="2" type="ORF">CLCR_06143</name>
</gene>
<dbReference type="VEuPathDB" id="FungiDB:G647_07396"/>
<dbReference type="AlphaFoldDB" id="A0A1C1C857"/>
<name>A0A1C1C857_9EURO</name>
<evidence type="ECO:0000313" key="2">
    <source>
        <dbReference type="EMBL" id="OCT44715.1"/>
    </source>
</evidence>
<dbReference type="Proteomes" id="UP000094526">
    <property type="component" value="Unassembled WGS sequence"/>
</dbReference>
<feature type="chain" id="PRO_5008650646" description="Secreted protein" evidence="1">
    <location>
        <begin position="28"/>
        <end position="220"/>
    </location>
</feature>
<dbReference type="OrthoDB" id="2910287at2759"/>
<accession>A0A1C1C857</accession>
<dbReference type="STRING" id="86049.A0A1C1C857"/>
<evidence type="ECO:0000256" key="1">
    <source>
        <dbReference type="SAM" id="SignalP"/>
    </source>
</evidence>
<keyword evidence="3" id="KW-1185">Reference proteome</keyword>
<evidence type="ECO:0000313" key="3">
    <source>
        <dbReference type="Proteomes" id="UP000094526"/>
    </source>
</evidence>
<keyword evidence="1" id="KW-0732">Signal</keyword>
<organism evidence="2 3">
    <name type="scientific">Cladophialophora carrionii</name>
    <dbReference type="NCBI Taxonomy" id="86049"/>
    <lineage>
        <taxon>Eukaryota</taxon>
        <taxon>Fungi</taxon>
        <taxon>Dikarya</taxon>
        <taxon>Ascomycota</taxon>
        <taxon>Pezizomycotina</taxon>
        <taxon>Eurotiomycetes</taxon>
        <taxon>Chaetothyriomycetidae</taxon>
        <taxon>Chaetothyriales</taxon>
        <taxon>Herpotrichiellaceae</taxon>
        <taxon>Cladophialophora</taxon>
    </lineage>
</organism>
<evidence type="ECO:0008006" key="4">
    <source>
        <dbReference type="Google" id="ProtNLM"/>
    </source>
</evidence>
<sequence length="220" mass="23565">MHISAGNTLSTVVVAVFAFGALGAAQAIPQITAPAMPPMSDNQTWMITPPLTPDDADYVDESDFARLAKRSPPAGSYICDGTNWAGNCKWTAVRDYQCFDYPANAASSFGPPQAWQCKIFYSKGCAPGTGTDGKLTYPGTANLGATYNRIDKPGSYMCRMCNTVPGDHPCVNNNAPDFYFAQVKHGYGGDGNTCTSWDTKIGTTTKYTCLPQATVDPHFV</sequence>
<dbReference type="VEuPathDB" id="FungiDB:CLCR_06143"/>
<protein>
    <recommendedName>
        <fullName evidence="4">Secreted protein</fullName>
    </recommendedName>
</protein>
<reference evidence="3" key="1">
    <citation type="submission" date="2015-07" db="EMBL/GenBank/DDBJ databases">
        <authorList>
            <person name="Teixeira M.M."/>
            <person name="Souza R.C."/>
            <person name="Almeida L.G."/>
            <person name="Vicente V.A."/>
            <person name="de Hoog S."/>
            <person name="Bocca A.L."/>
            <person name="de Almeida S.R."/>
            <person name="Vasconcelos A.T."/>
            <person name="Felipe M.S."/>
        </authorList>
    </citation>
    <scope>NUCLEOTIDE SEQUENCE [LARGE SCALE GENOMIC DNA]</scope>
    <source>
        <strain evidence="3">KSF</strain>
    </source>
</reference>
<proteinExistence type="predicted"/>
<comment type="caution">
    <text evidence="2">The sequence shown here is derived from an EMBL/GenBank/DDBJ whole genome shotgun (WGS) entry which is preliminary data.</text>
</comment>
<dbReference type="EMBL" id="LGRB01000020">
    <property type="protein sequence ID" value="OCT44715.1"/>
    <property type="molecule type" value="Genomic_DNA"/>
</dbReference>